<evidence type="ECO:0000313" key="2">
    <source>
        <dbReference type="EMBL" id="MBM7034964.1"/>
    </source>
</evidence>
<dbReference type="Pfam" id="PF08818">
    <property type="entry name" value="DUF1801"/>
    <property type="match status" value="1"/>
</dbReference>
<sequence>MPPKVEEAFELFSEEAQTLLLEMRQCIFDIATRHDLGPVSEELKWGQPSYSVKSGSPVRLDWSDRSPGQCQLLFHCQTRLVETFREIYSDCLNFEGNRAIVLKMDALPSHTVVTHCLELALTYKRVKHLPLLGV</sequence>
<feature type="domain" description="YdhG-like" evidence="1">
    <location>
        <begin position="19"/>
        <end position="118"/>
    </location>
</feature>
<dbReference type="SUPFAM" id="SSF159888">
    <property type="entry name" value="YdhG-like"/>
    <property type="match status" value="1"/>
</dbReference>
<dbReference type="Proteomes" id="UP000809621">
    <property type="component" value="Unassembled WGS sequence"/>
</dbReference>
<gene>
    <name evidence="2" type="ORF">JQC93_00985</name>
</gene>
<proteinExistence type="predicted"/>
<accession>A0ABS2HFY1</accession>
<reference evidence="2 3" key="1">
    <citation type="submission" date="2021-02" db="EMBL/GenBank/DDBJ databases">
        <authorList>
            <person name="Park J.-S."/>
        </authorList>
    </citation>
    <scope>NUCLEOTIDE SEQUENCE [LARGE SCALE GENOMIC DNA]</scope>
    <source>
        <strain evidence="2 3">188UL20-2</strain>
    </source>
</reference>
<evidence type="ECO:0000313" key="3">
    <source>
        <dbReference type="Proteomes" id="UP000809621"/>
    </source>
</evidence>
<keyword evidence="3" id="KW-1185">Reference proteome</keyword>
<dbReference type="InterPro" id="IPR014922">
    <property type="entry name" value="YdhG-like"/>
</dbReference>
<dbReference type="EMBL" id="JAFEUM010000001">
    <property type="protein sequence ID" value="MBM7034964.1"/>
    <property type="molecule type" value="Genomic_DNA"/>
</dbReference>
<protein>
    <submittedName>
        <fullName evidence="2">DUF1801 domain-containing protein</fullName>
    </submittedName>
</protein>
<comment type="caution">
    <text evidence="2">The sequence shown here is derived from an EMBL/GenBank/DDBJ whole genome shotgun (WGS) entry which is preliminary data.</text>
</comment>
<evidence type="ECO:0000259" key="1">
    <source>
        <dbReference type="Pfam" id="PF08818"/>
    </source>
</evidence>
<dbReference type="RefSeq" id="WP_205156611.1">
    <property type="nucleotide sequence ID" value="NZ_JAFEUM010000001.1"/>
</dbReference>
<organism evidence="2 3">
    <name type="scientific">Vibrio ulleungensis</name>
    <dbReference type="NCBI Taxonomy" id="2807619"/>
    <lineage>
        <taxon>Bacteria</taxon>
        <taxon>Pseudomonadati</taxon>
        <taxon>Pseudomonadota</taxon>
        <taxon>Gammaproteobacteria</taxon>
        <taxon>Vibrionales</taxon>
        <taxon>Vibrionaceae</taxon>
        <taxon>Vibrio</taxon>
    </lineage>
</organism>
<name>A0ABS2HFY1_9VIBR</name>